<comment type="caution">
    <text evidence="1">The sequence shown here is derived from an EMBL/GenBank/DDBJ whole genome shotgun (WGS) entry which is preliminary data.</text>
</comment>
<dbReference type="RefSeq" id="WP_169352239.1">
    <property type="nucleotide sequence ID" value="NZ_JABBJJ010000537.1"/>
</dbReference>
<dbReference type="Proteomes" id="UP000518300">
    <property type="component" value="Unassembled WGS sequence"/>
</dbReference>
<dbReference type="AlphaFoldDB" id="A0A848LZT4"/>
<proteinExistence type="predicted"/>
<evidence type="ECO:0000313" key="2">
    <source>
        <dbReference type="Proteomes" id="UP000518300"/>
    </source>
</evidence>
<name>A0A848LZT4_9BACT</name>
<reference evidence="1 2" key="1">
    <citation type="submission" date="2020-04" db="EMBL/GenBank/DDBJ databases">
        <title>Draft genome of Pyxidicoccus fallax type strain.</title>
        <authorList>
            <person name="Whitworth D.E."/>
        </authorList>
    </citation>
    <scope>NUCLEOTIDE SEQUENCE [LARGE SCALE GENOMIC DNA]</scope>
    <source>
        <strain evidence="1 2">DSM 14698</strain>
    </source>
</reference>
<keyword evidence="2" id="KW-1185">Reference proteome</keyword>
<dbReference type="EMBL" id="JABBJJ010000537">
    <property type="protein sequence ID" value="NMO23131.1"/>
    <property type="molecule type" value="Genomic_DNA"/>
</dbReference>
<organism evidence="1 2">
    <name type="scientific">Pyxidicoccus fallax</name>
    <dbReference type="NCBI Taxonomy" id="394095"/>
    <lineage>
        <taxon>Bacteria</taxon>
        <taxon>Pseudomonadati</taxon>
        <taxon>Myxococcota</taxon>
        <taxon>Myxococcia</taxon>
        <taxon>Myxococcales</taxon>
        <taxon>Cystobacterineae</taxon>
        <taxon>Myxococcaceae</taxon>
        <taxon>Pyxidicoccus</taxon>
    </lineage>
</organism>
<evidence type="ECO:0000313" key="1">
    <source>
        <dbReference type="EMBL" id="NMO23131.1"/>
    </source>
</evidence>
<protein>
    <submittedName>
        <fullName evidence="1">Uncharacterized protein</fullName>
    </submittedName>
</protein>
<accession>A0A848LZT4</accession>
<sequence>MGEYFKVFNLDRREVLDPSLLGQGLKPGDLGRNERLMMALTYLLARSGTLSGTRRHQQDPMFGRWSGQRITMVGDAFSGSTGELSWDEDTWTSRAEGSGNWVDISEHVLAAVEDFFQIPESDRRPIARPLRSVLHPDGRVTAIPVDDRGAG</sequence>
<gene>
    <name evidence="1" type="ORF">HG543_50965</name>
</gene>